<dbReference type="GO" id="GO:0003677">
    <property type="term" value="F:DNA binding"/>
    <property type="evidence" value="ECO:0007669"/>
    <property type="project" value="InterPro"/>
</dbReference>
<evidence type="ECO:0000313" key="3">
    <source>
        <dbReference type="Proteomes" id="UP000694548"/>
    </source>
</evidence>
<dbReference type="SUPFAM" id="SSF46689">
    <property type="entry name" value="Homeodomain-like"/>
    <property type="match status" value="1"/>
</dbReference>
<dbReference type="GeneTree" id="ENSGT00940000177629"/>
<dbReference type="GO" id="GO:0015074">
    <property type="term" value="P:DNA integration"/>
    <property type="evidence" value="ECO:0007669"/>
    <property type="project" value="InterPro"/>
</dbReference>
<reference evidence="2" key="2">
    <citation type="submission" date="2025-09" db="UniProtKB">
        <authorList>
            <consortium name="Ensembl"/>
        </authorList>
    </citation>
    <scope>IDENTIFICATION</scope>
</reference>
<dbReference type="AlphaFoldDB" id="A0A8C6PLP7"/>
<dbReference type="GO" id="GO:0006313">
    <property type="term" value="P:DNA transposition"/>
    <property type="evidence" value="ECO:0007669"/>
    <property type="project" value="InterPro"/>
</dbReference>
<keyword evidence="3" id="KW-1185">Reference proteome</keyword>
<name>A0A8C6PLP7_NOTFU</name>
<evidence type="ECO:0000313" key="2">
    <source>
        <dbReference type="Ensembl" id="ENSNFUP00015044950.1"/>
    </source>
</evidence>
<proteinExistence type="predicted"/>
<dbReference type="Pfam" id="PF01498">
    <property type="entry name" value="HTH_Tnp_Tc3_2"/>
    <property type="match status" value="1"/>
</dbReference>
<organism evidence="2 3">
    <name type="scientific">Nothobranchius furzeri</name>
    <name type="common">Turquoise killifish</name>
    <dbReference type="NCBI Taxonomy" id="105023"/>
    <lineage>
        <taxon>Eukaryota</taxon>
        <taxon>Metazoa</taxon>
        <taxon>Chordata</taxon>
        <taxon>Craniata</taxon>
        <taxon>Vertebrata</taxon>
        <taxon>Euteleostomi</taxon>
        <taxon>Actinopterygii</taxon>
        <taxon>Neopterygii</taxon>
        <taxon>Teleostei</taxon>
        <taxon>Neoteleostei</taxon>
        <taxon>Acanthomorphata</taxon>
        <taxon>Ovalentaria</taxon>
        <taxon>Atherinomorphae</taxon>
        <taxon>Cyprinodontiformes</taxon>
        <taxon>Nothobranchiidae</taxon>
        <taxon>Nothobranchius</taxon>
    </lineage>
</organism>
<dbReference type="InterPro" id="IPR002492">
    <property type="entry name" value="Transposase_Tc1-like"/>
</dbReference>
<feature type="domain" description="Transposase Tc1-like" evidence="1">
    <location>
        <begin position="57"/>
        <end position="115"/>
    </location>
</feature>
<dbReference type="Ensembl" id="ENSNFUT00015046904.1">
    <property type="protein sequence ID" value="ENSNFUP00015044950.1"/>
    <property type="gene ID" value="ENSNFUG00015021364.1"/>
</dbReference>
<evidence type="ECO:0000259" key="1">
    <source>
        <dbReference type="Pfam" id="PF01498"/>
    </source>
</evidence>
<dbReference type="Proteomes" id="UP000694548">
    <property type="component" value="Unassembled WGS sequence"/>
</dbReference>
<dbReference type="InterPro" id="IPR009057">
    <property type="entry name" value="Homeodomain-like_sf"/>
</dbReference>
<accession>A0A8C6PLP7</accession>
<protein>
    <recommendedName>
        <fullName evidence="1">Transposase Tc1-like domain-containing protein</fullName>
    </recommendedName>
</protein>
<sequence length="134" mass="15910">LHTTKYKCGSLIKISKALLISQNTVAKVIQTFNKDGSATISQRRPDHPWKLTSQQERLLVRWVEENPHLSSLQLKQKKVEKPLFCDTIRRSLQRNGMHGYLPRKKPLLKPMHRKDEDYWDSRLWSDETKITFWN</sequence>
<reference evidence="2" key="1">
    <citation type="submission" date="2025-08" db="UniProtKB">
        <authorList>
            <consortium name="Ensembl"/>
        </authorList>
    </citation>
    <scope>IDENTIFICATION</scope>
</reference>